<name>A0ABQ5GVI0_9ASTR</name>
<feature type="coiled-coil region" evidence="1">
    <location>
        <begin position="176"/>
        <end position="203"/>
    </location>
</feature>
<evidence type="ECO:0000256" key="1">
    <source>
        <dbReference type="SAM" id="Coils"/>
    </source>
</evidence>
<keyword evidence="1" id="KW-0175">Coiled coil</keyword>
<organism evidence="2 3">
    <name type="scientific">Tanacetum coccineum</name>
    <dbReference type="NCBI Taxonomy" id="301880"/>
    <lineage>
        <taxon>Eukaryota</taxon>
        <taxon>Viridiplantae</taxon>
        <taxon>Streptophyta</taxon>
        <taxon>Embryophyta</taxon>
        <taxon>Tracheophyta</taxon>
        <taxon>Spermatophyta</taxon>
        <taxon>Magnoliopsida</taxon>
        <taxon>eudicotyledons</taxon>
        <taxon>Gunneridae</taxon>
        <taxon>Pentapetalae</taxon>
        <taxon>asterids</taxon>
        <taxon>campanulids</taxon>
        <taxon>Asterales</taxon>
        <taxon>Asteraceae</taxon>
        <taxon>Asteroideae</taxon>
        <taxon>Anthemideae</taxon>
        <taxon>Anthemidinae</taxon>
        <taxon>Tanacetum</taxon>
    </lineage>
</organism>
<protein>
    <submittedName>
        <fullName evidence="2">Uncharacterized protein</fullName>
    </submittedName>
</protein>
<dbReference type="EMBL" id="BQNB010018880">
    <property type="protein sequence ID" value="GJT79226.1"/>
    <property type="molecule type" value="Genomic_DNA"/>
</dbReference>
<dbReference type="Proteomes" id="UP001151760">
    <property type="component" value="Unassembled WGS sequence"/>
</dbReference>
<sequence>MACILAWKLTKVAAMADVFYANSIAGKPIDTKTDMKDQTDIMTKFLDEAKKADSQTNPSVKDAVERSADQVETTSFDINDMQTAFNLQKSEHEPNIKDKVTTHKDDEMDAEPLGSQIPAPEMNESVEKGQLQLLTGSDETFEMLSDVVSQDDNEDNAEVHIQKEHHSSLGSNLHDNADSKVEMEKVKKEMKAMEAALLGTARQAQRLAALEMQMVPCQHHGVILARDRMRKQELCSNKIRTEPTCRQCTNIVKDTIAIVLTESLPKGVYSPTVY</sequence>
<accession>A0ABQ5GVI0</accession>
<reference evidence="2" key="2">
    <citation type="submission" date="2022-01" db="EMBL/GenBank/DDBJ databases">
        <authorList>
            <person name="Yamashiro T."/>
            <person name="Shiraishi A."/>
            <person name="Satake H."/>
            <person name="Nakayama K."/>
        </authorList>
    </citation>
    <scope>NUCLEOTIDE SEQUENCE</scope>
</reference>
<reference evidence="2" key="1">
    <citation type="journal article" date="2022" name="Int. J. Mol. Sci.">
        <title>Draft Genome of Tanacetum Coccineum: Genomic Comparison of Closely Related Tanacetum-Family Plants.</title>
        <authorList>
            <person name="Yamashiro T."/>
            <person name="Shiraishi A."/>
            <person name="Nakayama K."/>
            <person name="Satake H."/>
        </authorList>
    </citation>
    <scope>NUCLEOTIDE SEQUENCE</scope>
</reference>
<gene>
    <name evidence="2" type="ORF">Tco_1053568</name>
</gene>
<evidence type="ECO:0000313" key="2">
    <source>
        <dbReference type="EMBL" id="GJT79226.1"/>
    </source>
</evidence>
<comment type="caution">
    <text evidence="2">The sequence shown here is derived from an EMBL/GenBank/DDBJ whole genome shotgun (WGS) entry which is preliminary data.</text>
</comment>
<keyword evidence="3" id="KW-1185">Reference proteome</keyword>
<evidence type="ECO:0000313" key="3">
    <source>
        <dbReference type="Proteomes" id="UP001151760"/>
    </source>
</evidence>
<proteinExistence type="predicted"/>